<evidence type="ECO:0000313" key="3">
    <source>
        <dbReference type="EMBL" id="PBK66724.1"/>
    </source>
</evidence>
<keyword evidence="4" id="KW-1185">Reference proteome</keyword>
<dbReference type="Pfam" id="PF20152">
    <property type="entry name" value="DUF6534"/>
    <property type="match status" value="1"/>
</dbReference>
<organism evidence="3 4">
    <name type="scientific">Armillaria solidipes</name>
    <dbReference type="NCBI Taxonomy" id="1076256"/>
    <lineage>
        <taxon>Eukaryota</taxon>
        <taxon>Fungi</taxon>
        <taxon>Dikarya</taxon>
        <taxon>Basidiomycota</taxon>
        <taxon>Agaricomycotina</taxon>
        <taxon>Agaricomycetes</taxon>
        <taxon>Agaricomycetidae</taxon>
        <taxon>Agaricales</taxon>
        <taxon>Marasmiineae</taxon>
        <taxon>Physalacriaceae</taxon>
        <taxon>Armillaria</taxon>
    </lineage>
</organism>
<protein>
    <recommendedName>
        <fullName evidence="2">DUF6534 domain-containing protein</fullName>
    </recommendedName>
</protein>
<name>A0A2H3BCT9_9AGAR</name>
<sequence length="135" mass="14642">MCYYLHRGRSMAGISSTTKIIVELMRFVVMSGLTTSACSLFTLVAYIAWPNSLIFLAVDFILPKLYINSLLAMLNARSAQRWAEAKEYSTDNSTLRFAPPTVNSGTSDAAGTSVNAALSIMERSHSNDGTDGTCT</sequence>
<accession>A0A2H3BCT9</accession>
<keyword evidence="1" id="KW-0812">Transmembrane</keyword>
<dbReference type="EMBL" id="KZ293439">
    <property type="protein sequence ID" value="PBK66724.1"/>
    <property type="molecule type" value="Genomic_DNA"/>
</dbReference>
<keyword evidence="1" id="KW-0472">Membrane</keyword>
<dbReference type="PANTHER" id="PTHR40465">
    <property type="entry name" value="CHROMOSOME 1, WHOLE GENOME SHOTGUN SEQUENCE"/>
    <property type="match status" value="1"/>
</dbReference>
<dbReference type="Proteomes" id="UP000218334">
    <property type="component" value="Unassembled WGS sequence"/>
</dbReference>
<feature type="domain" description="DUF6534" evidence="2">
    <location>
        <begin position="1"/>
        <end position="78"/>
    </location>
</feature>
<gene>
    <name evidence="3" type="ORF">ARMSODRAFT_341768</name>
</gene>
<dbReference type="PANTHER" id="PTHR40465:SF1">
    <property type="entry name" value="DUF6534 DOMAIN-CONTAINING PROTEIN"/>
    <property type="match status" value="1"/>
</dbReference>
<feature type="transmembrane region" description="Helical" evidence="1">
    <location>
        <begin position="21"/>
        <end position="47"/>
    </location>
</feature>
<proteinExistence type="predicted"/>
<evidence type="ECO:0000259" key="2">
    <source>
        <dbReference type="Pfam" id="PF20152"/>
    </source>
</evidence>
<dbReference type="InterPro" id="IPR045339">
    <property type="entry name" value="DUF6534"/>
</dbReference>
<evidence type="ECO:0000313" key="4">
    <source>
        <dbReference type="Proteomes" id="UP000218334"/>
    </source>
</evidence>
<evidence type="ECO:0000256" key="1">
    <source>
        <dbReference type="SAM" id="Phobius"/>
    </source>
</evidence>
<feature type="transmembrane region" description="Helical" evidence="1">
    <location>
        <begin position="53"/>
        <end position="74"/>
    </location>
</feature>
<dbReference type="AlphaFoldDB" id="A0A2H3BCT9"/>
<reference evidence="4" key="1">
    <citation type="journal article" date="2017" name="Nat. Ecol. Evol.">
        <title>Genome expansion and lineage-specific genetic innovations in the forest pathogenic fungi Armillaria.</title>
        <authorList>
            <person name="Sipos G."/>
            <person name="Prasanna A.N."/>
            <person name="Walter M.C."/>
            <person name="O'Connor E."/>
            <person name="Balint B."/>
            <person name="Krizsan K."/>
            <person name="Kiss B."/>
            <person name="Hess J."/>
            <person name="Varga T."/>
            <person name="Slot J."/>
            <person name="Riley R."/>
            <person name="Boka B."/>
            <person name="Rigling D."/>
            <person name="Barry K."/>
            <person name="Lee J."/>
            <person name="Mihaltcheva S."/>
            <person name="LaButti K."/>
            <person name="Lipzen A."/>
            <person name="Waldron R."/>
            <person name="Moloney N.M."/>
            <person name="Sperisen C."/>
            <person name="Kredics L."/>
            <person name="Vagvoelgyi C."/>
            <person name="Patrignani A."/>
            <person name="Fitzpatrick D."/>
            <person name="Nagy I."/>
            <person name="Doyle S."/>
            <person name="Anderson J.B."/>
            <person name="Grigoriev I.V."/>
            <person name="Gueldener U."/>
            <person name="Muensterkoetter M."/>
            <person name="Nagy L.G."/>
        </authorList>
    </citation>
    <scope>NUCLEOTIDE SEQUENCE [LARGE SCALE GENOMIC DNA]</scope>
    <source>
        <strain evidence="4">28-4</strain>
    </source>
</reference>
<keyword evidence="1" id="KW-1133">Transmembrane helix</keyword>